<dbReference type="FunCoup" id="F6I3B9">
    <property type="interactions" value="2899"/>
</dbReference>
<dbReference type="UniPathway" id="UPA00196"/>
<evidence type="ECO:0000256" key="12">
    <source>
        <dbReference type="SAM" id="SignalP"/>
    </source>
</evidence>
<keyword evidence="9 11" id="KW-0472">Membrane</keyword>
<dbReference type="CDD" id="cd16023">
    <property type="entry name" value="GPI_EPT_3"/>
    <property type="match status" value="1"/>
</dbReference>
<dbReference type="PANTHER" id="PTHR23071:SF1">
    <property type="entry name" value="GPI ETHANOLAMINE PHOSPHATE TRANSFERASE 3"/>
    <property type="match status" value="1"/>
</dbReference>
<dbReference type="InterPro" id="IPR037675">
    <property type="entry name" value="PIG-O_N"/>
</dbReference>
<dbReference type="InterPro" id="IPR017850">
    <property type="entry name" value="Alkaline_phosphatase_core_sf"/>
</dbReference>
<feature type="transmembrane region" description="Helical" evidence="11">
    <location>
        <begin position="780"/>
        <end position="800"/>
    </location>
</feature>
<evidence type="ECO:0000256" key="4">
    <source>
        <dbReference type="ARBA" id="ARBA00022502"/>
    </source>
</evidence>
<gene>
    <name evidence="13" type="ordered locus">VIT_09s0070g00120</name>
</gene>
<evidence type="ECO:0000256" key="9">
    <source>
        <dbReference type="ARBA" id="ARBA00023136"/>
    </source>
</evidence>
<keyword evidence="5" id="KW-0808">Transferase</keyword>
<dbReference type="SUPFAM" id="SSF53649">
    <property type="entry name" value="Alkaline phosphatase-like"/>
    <property type="match status" value="1"/>
</dbReference>
<sequence length="926" mass="102726">MVLHGMAIFLFTRGFLLTRTELPHFSTCSDISDSPCISPSSYSSNLNQTHLHQLQCWTRPVVDRLVIIVLDALRFDFVAPSACFEEKKPWMDKLQVLQKLASTQGSSARIFKAISDPPTTSLQRLKGLTTGGLPTFIDVGNSFGAPAIVEDNLIYQLVQNGKRVVMMGDDTWLQLFPHHFEKSYPFPSFNVKDLHTVDNGCIDHLLPSLYQEDWDVLIAHFLGVDHAGHIFGVDSTPMIEKLEQYNGVLENIIEVLESQSGPGGLHENTFLLVMGDHGQTINGDHGGGTAEEVETSIFAMSLKTTPSSLPLELNTSCCELHLDKENMCINSIQQLDFAVTVSAMLGIPFPFGSIGRVNSELYALGSGTWNLESINVGNRQTQLNMQSWMHDYVNVLCINSWQVKRYIDVYSASSIIGFSSEDIMRITDIYAQAEESWSHTIKNLLLDKNESCNTMLPIKRQIDAYSDFLASVAELARSKWTEFDLKMMGVGLGIMLITLVIQFLGIKRMNKTCGVNFPSPGDSWTSFGLIFSIFIVMIRACSFLSNSYILEEGKVASFLLATTGILKFRNSILKKKMLLEAVVFLLLVFIFRLTIELGLSKQAFSSGFTSIPLWMYIAEIVPMLALVLLACFLYKSIDDTACVGLLKFVIAVTILSYLLIAVHWTMESNLVGTPLMLQGTGKGLIPRIIYAIGIGQLLILALGRLFGKEKALDSKKGLILKVVAMLSAWSSTVIIVSGKQGPLVALASIVGGWCIMRLENLEHESRDGSVGVLNLSPLPVTQWSLLAVSLFFCTGHWCAFDGLRYGAAFIGFDDFILIRQAILLTIDTFGFSLLLPIFGLPFLVAHQYPSVQSNQRKPFIFARLSQAYMIYGLITATTVTFTIICVTIQRRHLMVWGLFAPKFVFDVVGLILSDFIIVLASLYYVG</sequence>
<keyword evidence="7" id="KW-0256">Endoplasmic reticulum</keyword>
<evidence type="ECO:0000256" key="8">
    <source>
        <dbReference type="ARBA" id="ARBA00022989"/>
    </source>
</evidence>
<dbReference type="PANTHER" id="PTHR23071">
    <property type="entry name" value="PHOSPHATIDYLINOSITOL GLYCAN"/>
    <property type="match status" value="1"/>
</dbReference>
<comment type="similarity">
    <text evidence="3">Belongs to the PIGG/PIGN/PIGO family. PIGO subfamily.</text>
</comment>
<feature type="transmembrane region" description="Helical" evidence="11">
    <location>
        <begin position="821"/>
        <end position="848"/>
    </location>
</feature>
<dbReference type="HOGENOM" id="CLU_004298_3_0_1"/>
<feature type="transmembrane region" description="Helical" evidence="11">
    <location>
        <begin position="718"/>
        <end position="738"/>
    </location>
</feature>
<dbReference type="InParanoid" id="F6I3B9"/>
<keyword evidence="4" id="KW-0337">GPI-anchor biosynthesis</keyword>
<keyword evidence="8 11" id="KW-1133">Transmembrane helix</keyword>
<evidence type="ECO:0000313" key="14">
    <source>
        <dbReference type="Proteomes" id="UP000009183"/>
    </source>
</evidence>
<evidence type="ECO:0000256" key="2">
    <source>
        <dbReference type="ARBA" id="ARBA00004687"/>
    </source>
</evidence>
<proteinExistence type="inferred from homology"/>
<keyword evidence="14" id="KW-1185">Reference proteome</keyword>
<reference evidence="14" key="1">
    <citation type="journal article" date="2007" name="Nature">
        <title>The grapevine genome sequence suggests ancestral hexaploidization in major angiosperm phyla.</title>
        <authorList>
            <consortium name="The French-Italian Public Consortium for Grapevine Genome Characterization."/>
            <person name="Jaillon O."/>
            <person name="Aury J.-M."/>
            <person name="Noel B."/>
            <person name="Policriti A."/>
            <person name="Clepet C."/>
            <person name="Casagrande A."/>
            <person name="Choisne N."/>
            <person name="Aubourg S."/>
            <person name="Vitulo N."/>
            <person name="Jubin C."/>
            <person name="Vezzi A."/>
            <person name="Legeai F."/>
            <person name="Hugueney P."/>
            <person name="Dasilva C."/>
            <person name="Horner D."/>
            <person name="Mica E."/>
            <person name="Jublot D."/>
            <person name="Poulain J."/>
            <person name="Bruyere C."/>
            <person name="Billault A."/>
            <person name="Segurens B."/>
            <person name="Gouyvenoux M."/>
            <person name="Ugarte E."/>
            <person name="Cattonaro F."/>
            <person name="Anthouard V."/>
            <person name="Vico V."/>
            <person name="Del Fabbro C."/>
            <person name="Alaux M."/>
            <person name="Di Gaspero G."/>
            <person name="Dumas V."/>
            <person name="Felice N."/>
            <person name="Paillard S."/>
            <person name="Juman I."/>
            <person name="Moroldo M."/>
            <person name="Scalabrin S."/>
            <person name="Canaguier A."/>
            <person name="Le Clainche I."/>
            <person name="Malacrida G."/>
            <person name="Durand E."/>
            <person name="Pesole G."/>
            <person name="Laucou V."/>
            <person name="Chatelet P."/>
            <person name="Merdinoglu D."/>
            <person name="Delledonne M."/>
            <person name="Pezzotti M."/>
            <person name="Lecharny A."/>
            <person name="Scarpelli C."/>
            <person name="Artiguenave F."/>
            <person name="Pe M.E."/>
            <person name="Valle G."/>
            <person name="Morgante M."/>
            <person name="Caboche M."/>
            <person name="Adam-Blondon A.-F."/>
            <person name="Weissenbach J."/>
            <person name="Quetier F."/>
            <person name="Wincker P."/>
        </authorList>
    </citation>
    <scope>NUCLEOTIDE SEQUENCE [LARGE SCALE GENOMIC DNA]</scope>
    <source>
        <strain evidence="14">cv. Pinot noir / PN40024</strain>
    </source>
</reference>
<comment type="subcellular location">
    <subcellularLocation>
        <location evidence="1">Endoplasmic reticulum membrane</location>
        <topology evidence="1">Multi-pass membrane protein</topology>
    </subcellularLocation>
</comment>
<dbReference type="PaxDb" id="29760-VIT_09s0070g00120.t01"/>
<evidence type="ECO:0000256" key="5">
    <source>
        <dbReference type="ARBA" id="ARBA00022679"/>
    </source>
</evidence>
<evidence type="ECO:0000256" key="7">
    <source>
        <dbReference type="ARBA" id="ARBA00022824"/>
    </source>
</evidence>
<accession>F6I3B9</accession>
<dbReference type="GO" id="GO:0005789">
    <property type="term" value="C:endoplasmic reticulum membrane"/>
    <property type="evidence" value="ECO:0000318"/>
    <property type="project" value="GO_Central"/>
</dbReference>
<feature type="transmembrane region" description="Helical" evidence="11">
    <location>
        <begin position="868"/>
        <end position="888"/>
    </location>
</feature>
<dbReference type="GO" id="GO:0051377">
    <property type="term" value="F:mannose-ethanolamine phosphotransferase activity"/>
    <property type="evidence" value="ECO:0000318"/>
    <property type="project" value="GO_Central"/>
</dbReference>
<keyword evidence="10" id="KW-0325">Glycoprotein</keyword>
<evidence type="ECO:0000256" key="6">
    <source>
        <dbReference type="ARBA" id="ARBA00022692"/>
    </source>
</evidence>
<dbReference type="Proteomes" id="UP000009183">
    <property type="component" value="Chromosome 9"/>
</dbReference>
<keyword evidence="12" id="KW-0732">Signal</keyword>
<feature type="transmembrane region" description="Helical" evidence="11">
    <location>
        <begin position="577"/>
        <end position="593"/>
    </location>
</feature>
<dbReference type="Pfam" id="PF01663">
    <property type="entry name" value="Phosphodiest"/>
    <property type="match status" value="1"/>
</dbReference>
<dbReference type="EMBL" id="FN596740">
    <property type="protein sequence ID" value="CCB61437.1"/>
    <property type="molecule type" value="Genomic_DNA"/>
</dbReference>
<name>F6I3B9_VITVI</name>
<feature type="transmembrane region" description="Helical" evidence="11">
    <location>
        <begin position="903"/>
        <end position="925"/>
    </location>
</feature>
<feature type="transmembrane region" description="Helical" evidence="11">
    <location>
        <begin position="613"/>
        <end position="633"/>
    </location>
</feature>
<evidence type="ECO:0000256" key="10">
    <source>
        <dbReference type="ARBA" id="ARBA00023180"/>
    </source>
</evidence>
<evidence type="ECO:0000256" key="1">
    <source>
        <dbReference type="ARBA" id="ARBA00004477"/>
    </source>
</evidence>
<dbReference type="InterPro" id="IPR039524">
    <property type="entry name" value="PIGO/GPI13"/>
</dbReference>
<dbReference type="GO" id="GO:0006506">
    <property type="term" value="P:GPI anchor biosynthetic process"/>
    <property type="evidence" value="ECO:0000318"/>
    <property type="project" value="GO_Central"/>
</dbReference>
<evidence type="ECO:0000313" key="13">
    <source>
        <dbReference type="EMBL" id="CCB61437.1"/>
    </source>
</evidence>
<evidence type="ECO:0000256" key="3">
    <source>
        <dbReference type="ARBA" id="ARBA00008695"/>
    </source>
</evidence>
<dbReference type="Gene3D" id="3.40.720.10">
    <property type="entry name" value="Alkaline Phosphatase, subunit A"/>
    <property type="match status" value="1"/>
</dbReference>
<organism evidence="13 14">
    <name type="scientific">Vitis vinifera</name>
    <name type="common">Grape</name>
    <dbReference type="NCBI Taxonomy" id="29760"/>
    <lineage>
        <taxon>Eukaryota</taxon>
        <taxon>Viridiplantae</taxon>
        <taxon>Streptophyta</taxon>
        <taxon>Embryophyta</taxon>
        <taxon>Tracheophyta</taxon>
        <taxon>Spermatophyta</taxon>
        <taxon>Magnoliopsida</taxon>
        <taxon>eudicotyledons</taxon>
        <taxon>Gunneridae</taxon>
        <taxon>Pentapetalae</taxon>
        <taxon>rosids</taxon>
        <taxon>Vitales</taxon>
        <taxon>Vitaceae</taxon>
        <taxon>Viteae</taxon>
        <taxon>Vitis</taxon>
    </lineage>
</organism>
<dbReference type="AlphaFoldDB" id="F6I3B9"/>
<comment type="pathway">
    <text evidence="2">Glycolipid biosynthesis; glycosylphosphatidylinositol-anchor biosynthesis.</text>
</comment>
<feature type="transmembrane region" description="Helical" evidence="11">
    <location>
        <begin position="645"/>
        <end position="664"/>
    </location>
</feature>
<dbReference type="eggNOG" id="KOG2126">
    <property type="taxonomic scope" value="Eukaryota"/>
</dbReference>
<evidence type="ECO:0000256" key="11">
    <source>
        <dbReference type="SAM" id="Phobius"/>
    </source>
</evidence>
<dbReference type="FunFam" id="3.40.720.10:FF:000095">
    <property type="entry name" value="GPI ethanolamine phosphate transferase 3"/>
    <property type="match status" value="1"/>
</dbReference>
<feature type="chain" id="PRO_5003341835" evidence="12">
    <location>
        <begin position="19"/>
        <end position="926"/>
    </location>
</feature>
<dbReference type="InterPro" id="IPR002591">
    <property type="entry name" value="Phosphodiest/P_Trfase"/>
</dbReference>
<dbReference type="STRING" id="29760.F6I3B9"/>
<dbReference type="ExpressionAtlas" id="F6I3B9">
    <property type="expression patterns" value="baseline and differential"/>
</dbReference>
<feature type="signal peptide" evidence="12">
    <location>
        <begin position="1"/>
        <end position="18"/>
    </location>
</feature>
<protein>
    <submittedName>
        <fullName evidence="13">Uncharacterized protein</fullName>
    </submittedName>
</protein>
<keyword evidence="6 11" id="KW-0812">Transmembrane</keyword>
<feature type="transmembrane region" description="Helical" evidence="11">
    <location>
        <begin position="487"/>
        <end position="506"/>
    </location>
</feature>
<feature type="transmembrane region" description="Helical" evidence="11">
    <location>
        <begin position="684"/>
        <end position="706"/>
    </location>
</feature>